<dbReference type="EMBL" id="CQPD01000004">
    <property type="protein sequence ID" value="CNT68191.1"/>
    <property type="molecule type" value="Genomic_DNA"/>
</dbReference>
<dbReference type="AlphaFoldDB" id="A0A655BQ09"/>
<dbReference type="Proteomes" id="UP000042394">
    <property type="component" value="Unassembled WGS sequence"/>
</dbReference>
<evidence type="ECO:0000313" key="2">
    <source>
        <dbReference type="Proteomes" id="UP000042394"/>
    </source>
</evidence>
<reference evidence="1 2" key="1">
    <citation type="submission" date="2015-03" db="EMBL/GenBank/DDBJ databases">
        <authorList>
            <consortium name="Pathogen Informatics"/>
        </authorList>
    </citation>
    <scope>NUCLEOTIDE SEQUENCE [LARGE SCALE GENOMIC DNA]</scope>
    <source>
        <strain evidence="1 2">D4891</strain>
    </source>
</reference>
<accession>A0A655BQ09</accession>
<proteinExistence type="predicted"/>
<organism evidence="1 2">
    <name type="scientific">Salmonella enterica subsp. enterica serovar Bovismorbificans</name>
    <dbReference type="NCBI Taxonomy" id="58097"/>
    <lineage>
        <taxon>Bacteria</taxon>
        <taxon>Pseudomonadati</taxon>
        <taxon>Pseudomonadota</taxon>
        <taxon>Gammaproteobacteria</taxon>
        <taxon>Enterobacterales</taxon>
        <taxon>Enterobacteriaceae</taxon>
        <taxon>Salmonella</taxon>
    </lineage>
</organism>
<protein>
    <submittedName>
        <fullName evidence="1">Uncharacterized protein</fullName>
    </submittedName>
</protein>
<gene>
    <name evidence="1" type="ORF">ERS008207_00577</name>
</gene>
<name>A0A655BQ09_SALET</name>
<evidence type="ECO:0000313" key="1">
    <source>
        <dbReference type="EMBL" id="CNT68191.1"/>
    </source>
</evidence>
<sequence length="118" mass="13533">MCLLAACRRQCARCEAAAGKGLVDMGRVSMGGNHRRFVVLRRVACAQSHRDRRHLRHPAFHLRHALFYRSELRGKYANDRMAFGGFIDSLRVGDILCQYVNRYPLTIKINLLHVLQSP</sequence>